<dbReference type="PIRSF" id="PIRSF037242">
    <property type="entry name" value="CNDP_dipeptidase"/>
    <property type="match status" value="1"/>
</dbReference>
<evidence type="ECO:0000259" key="10">
    <source>
        <dbReference type="Pfam" id="PF07687"/>
    </source>
</evidence>
<reference evidence="11 12" key="1">
    <citation type="journal article" date="2016" name="Mol. Biol. Evol.">
        <title>Genome-Wide Survey of Gut Fungi (Harpellales) Reveals the First Horizontally Transferred Ubiquitin Gene from a Mosquito Host.</title>
        <authorList>
            <person name="Wang Y."/>
            <person name="White M.M."/>
            <person name="Kvist S."/>
            <person name="Moncalvo J.M."/>
        </authorList>
    </citation>
    <scope>NUCLEOTIDE SEQUENCE [LARGE SCALE GENOMIC DNA]</scope>
    <source>
        <strain evidence="11 12">ALG-7-W6</strain>
    </source>
</reference>
<dbReference type="CDD" id="cd05676">
    <property type="entry name" value="M20_dipept_like_CNDP"/>
    <property type="match status" value="1"/>
</dbReference>
<proteinExistence type="inferred from homology"/>
<dbReference type="Pfam" id="PF01546">
    <property type="entry name" value="Peptidase_M20"/>
    <property type="match status" value="1"/>
</dbReference>
<dbReference type="Proteomes" id="UP000187455">
    <property type="component" value="Unassembled WGS sequence"/>
</dbReference>
<keyword evidence="12" id="KW-1185">Reference proteome</keyword>
<accession>A0A1R0H7E4</accession>
<feature type="binding site" evidence="8">
    <location>
        <position position="446"/>
    </location>
    <ligand>
        <name>Mn(2+)</name>
        <dbReference type="ChEBI" id="CHEBI:29035"/>
        <label>1</label>
    </ligand>
</feature>
<dbReference type="PANTHER" id="PTHR43270">
    <property type="entry name" value="BETA-ALA-HIS DIPEPTIDASE"/>
    <property type="match status" value="1"/>
</dbReference>
<dbReference type="Gene3D" id="3.40.630.10">
    <property type="entry name" value="Zn peptidases"/>
    <property type="match status" value="1"/>
</dbReference>
<keyword evidence="8" id="KW-0464">Manganese</keyword>
<feature type="binding site" evidence="8">
    <location>
        <position position="196"/>
    </location>
    <ligand>
        <name>Mn(2+)</name>
        <dbReference type="ChEBI" id="CHEBI:29035"/>
        <label>2</label>
    </ligand>
</feature>
<dbReference type="InterPro" id="IPR017153">
    <property type="entry name" value="CNDP/DUG1"/>
</dbReference>
<feature type="active site" description="Proton acceptor" evidence="6">
    <location>
        <position position="167"/>
    </location>
</feature>
<evidence type="ECO:0000256" key="6">
    <source>
        <dbReference type="PIRSR" id="PIRSR037242-1"/>
    </source>
</evidence>
<organism evidence="11 12">
    <name type="scientific">Smittium mucronatum</name>
    <dbReference type="NCBI Taxonomy" id="133383"/>
    <lineage>
        <taxon>Eukaryota</taxon>
        <taxon>Fungi</taxon>
        <taxon>Fungi incertae sedis</taxon>
        <taxon>Zoopagomycota</taxon>
        <taxon>Kickxellomycotina</taxon>
        <taxon>Harpellomycetes</taxon>
        <taxon>Harpellales</taxon>
        <taxon>Legeriomycetaceae</taxon>
        <taxon>Smittium</taxon>
    </lineage>
</organism>
<comment type="similarity">
    <text evidence="1">Belongs to the peptidase M20A family.</text>
</comment>
<keyword evidence="3 8" id="KW-0479">Metal-binding</keyword>
<dbReference type="GO" id="GO:0070573">
    <property type="term" value="F:metallodipeptidase activity"/>
    <property type="evidence" value="ECO:0007669"/>
    <property type="project" value="InterPro"/>
</dbReference>
<dbReference type="InterPro" id="IPR002933">
    <property type="entry name" value="Peptidase_M20"/>
</dbReference>
<keyword evidence="4" id="KW-0378">Hydrolase</keyword>
<feature type="binding site" description="in other chain" evidence="7">
    <location>
        <position position="196"/>
    </location>
    <ligand>
        <name>substrate</name>
        <note>ligand shared between homodimeric partners</note>
    </ligand>
</feature>
<evidence type="ECO:0000313" key="11">
    <source>
        <dbReference type="EMBL" id="OLY85132.1"/>
    </source>
</evidence>
<dbReference type="Gene3D" id="3.30.70.360">
    <property type="match status" value="1"/>
</dbReference>
<feature type="binding site" evidence="7">
    <location>
        <position position="331"/>
    </location>
    <ligand>
        <name>substrate</name>
        <note>ligand shared between homodimeric partners</note>
    </ligand>
</feature>
<comment type="caution">
    <text evidence="11">The sequence shown here is derived from an EMBL/GenBank/DDBJ whole genome shotgun (WGS) entry which is preliminary data.</text>
</comment>
<protein>
    <submittedName>
        <fullName evidence="11">Cys-Gly metallodipeptidase dug1</fullName>
    </submittedName>
</protein>
<evidence type="ECO:0000313" key="12">
    <source>
        <dbReference type="Proteomes" id="UP000187455"/>
    </source>
</evidence>
<feature type="binding site" description="in other chain" evidence="7">
    <location>
        <position position="344"/>
    </location>
    <ligand>
        <name>substrate</name>
        <note>ligand shared between homodimeric partners</note>
    </ligand>
</feature>
<dbReference type="PROSITE" id="PS00759">
    <property type="entry name" value="ARGE_DAPE_CPG2_2"/>
    <property type="match status" value="1"/>
</dbReference>
<sequence>MDANLEKYFKHVDESTAYFIDQLREVVAIPSVSADHTKRQHVIEMGKWIEKRLLGLDCEVKMIDLGNQDMQGIKVPLPPVVLASYGNDSNKKTITIYGHYDVQPALLSDGWNSEPFTLVELDDGRLVGRGATDDKGPILGWMLCLEAHQKLGIDVPVNLRFCFEGMEESGSIGLDDVIIDQADKWFKGTDFTCISDNYWLGTTKPCLTYGLRGNNYFHVEISGPQADLHSGVFGGVVEEPMNVLTKVMSNLVDIDGKIKIPHIYDQVAELTNEENETYKSLSFQNSDLINDLKADIVIHNENADSLKSRWRYPSLSIHGIEGAFYESGSKTVIPSKVIGKFSIRSVPYMDPATISKLTIEYVESEFAKLNTKCKLKVWEESSGRWWYSSPNHPNFVAGSKAIKRVFGVEPEMTREGGSIPVTLTFEEALKANVLLLPMGAANDGAHSTNEKVDKFNYIQGIKLYGAYWAEIASLTK</sequence>
<dbReference type="GO" id="GO:0046872">
    <property type="term" value="F:metal ion binding"/>
    <property type="evidence" value="ECO:0007669"/>
    <property type="project" value="UniProtKB-KW"/>
</dbReference>
<dbReference type="InterPro" id="IPR051458">
    <property type="entry name" value="Cyt/Met_Dipeptidase"/>
</dbReference>
<keyword evidence="5" id="KW-0482">Metalloprotease</keyword>
<feature type="binding site" description="in other chain" evidence="7">
    <location>
        <position position="446"/>
    </location>
    <ligand>
        <name>substrate</name>
        <note>ligand shared between homodimeric partners</note>
    </ligand>
</feature>
<evidence type="ECO:0000256" key="3">
    <source>
        <dbReference type="ARBA" id="ARBA00022723"/>
    </source>
</evidence>
<feature type="binding site" evidence="8">
    <location>
        <position position="133"/>
    </location>
    <ligand>
        <name>Mn(2+)</name>
        <dbReference type="ChEBI" id="CHEBI:29035"/>
        <label>1</label>
    </ligand>
</feature>
<evidence type="ECO:0000256" key="9">
    <source>
        <dbReference type="PIRSR" id="PIRSR037242-4"/>
    </source>
</evidence>
<name>A0A1R0H7E4_9FUNG</name>
<feature type="active site" evidence="6">
    <location>
        <position position="101"/>
    </location>
</feature>
<comment type="cofactor">
    <cofactor evidence="8">
        <name>Mn(2+)</name>
        <dbReference type="ChEBI" id="CHEBI:29035"/>
    </cofactor>
    <text evidence="8">Binds 2 manganese ions per subunit.</text>
</comment>
<evidence type="ECO:0000256" key="2">
    <source>
        <dbReference type="ARBA" id="ARBA00022670"/>
    </source>
</evidence>
<feature type="binding site" description="in other chain" evidence="7">
    <location>
        <position position="418"/>
    </location>
    <ligand>
        <name>substrate</name>
        <note>ligand shared between homodimeric partners</note>
    </ligand>
</feature>
<evidence type="ECO:0000256" key="5">
    <source>
        <dbReference type="ARBA" id="ARBA00023049"/>
    </source>
</evidence>
<evidence type="ECO:0000256" key="4">
    <source>
        <dbReference type="ARBA" id="ARBA00022801"/>
    </source>
</evidence>
<dbReference type="STRING" id="133383.A0A1R0H7E4"/>
<feature type="binding site" evidence="7">
    <location>
        <position position="229"/>
    </location>
    <ligand>
        <name>substrate</name>
        <note>ligand shared between homodimeric partners</note>
    </ligand>
</feature>
<dbReference type="EMBL" id="LSSL01000225">
    <property type="protein sequence ID" value="OLY85132.1"/>
    <property type="molecule type" value="Genomic_DNA"/>
</dbReference>
<dbReference type="InterPro" id="IPR001261">
    <property type="entry name" value="ArgE/DapE_CS"/>
</dbReference>
<evidence type="ECO:0000256" key="7">
    <source>
        <dbReference type="PIRSR" id="PIRSR037242-2"/>
    </source>
</evidence>
<feature type="binding site" evidence="8">
    <location>
        <position position="133"/>
    </location>
    <ligand>
        <name>Mn(2+)</name>
        <dbReference type="ChEBI" id="CHEBI:29035"/>
        <label>2</label>
    </ligand>
</feature>
<feature type="site" description="Important for catalytic activity" evidence="9">
    <location>
        <position position="229"/>
    </location>
</feature>
<dbReference type="GO" id="GO:0006508">
    <property type="term" value="P:proteolysis"/>
    <property type="evidence" value="ECO:0007669"/>
    <property type="project" value="UniProtKB-KW"/>
</dbReference>
<dbReference type="SUPFAM" id="SSF53187">
    <property type="entry name" value="Zn-dependent exopeptidases"/>
    <property type="match status" value="1"/>
</dbReference>
<evidence type="ECO:0000256" key="1">
    <source>
        <dbReference type="ARBA" id="ARBA00006247"/>
    </source>
</evidence>
<feature type="binding site" evidence="8">
    <location>
        <position position="168"/>
    </location>
    <ligand>
        <name>Mn(2+)</name>
        <dbReference type="ChEBI" id="CHEBI:29035"/>
        <label>1</label>
    </ligand>
</feature>
<gene>
    <name evidence="11" type="ORF">AYI68_g680</name>
</gene>
<evidence type="ECO:0000256" key="8">
    <source>
        <dbReference type="PIRSR" id="PIRSR037242-3"/>
    </source>
</evidence>
<feature type="binding site" evidence="8">
    <location>
        <position position="99"/>
    </location>
    <ligand>
        <name>Mn(2+)</name>
        <dbReference type="ChEBI" id="CHEBI:29035"/>
        <label>2</label>
    </ligand>
</feature>
<dbReference type="PANTHER" id="PTHR43270:SF4">
    <property type="entry name" value="CARNOSINE DIPEPTIDASE 2, ISOFORM A"/>
    <property type="match status" value="1"/>
</dbReference>
<dbReference type="InterPro" id="IPR011650">
    <property type="entry name" value="Peptidase_M20_dimer"/>
</dbReference>
<dbReference type="Pfam" id="PF07687">
    <property type="entry name" value="M20_dimer"/>
    <property type="match status" value="1"/>
</dbReference>
<dbReference type="AlphaFoldDB" id="A0A1R0H7E4"/>
<dbReference type="OrthoDB" id="7832001at2759"/>
<feature type="domain" description="Peptidase M20 dimerisation" evidence="10">
    <location>
        <begin position="209"/>
        <end position="367"/>
    </location>
</feature>
<keyword evidence="2" id="KW-0645">Protease</keyword>